<keyword evidence="2" id="KW-1185">Reference proteome</keyword>
<dbReference type="Proteomes" id="UP000580474">
    <property type="component" value="Unassembled WGS sequence"/>
</dbReference>
<protein>
    <submittedName>
        <fullName evidence="1">Uncharacterized protein</fullName>
    </submittedName>
</protein>
<dbReference type="EMBL" id="JACHIV010000001">
    <property type="protein sequence ID" value="MBB5072688.1"/>
    <property type="molecule type" value="Genomic_DNA"/>
</dbReference>
<sequence>MVHSTECSPERRNPLLNRRSQTDVQLVAVPRLEWSLATEAHPTVAEAAAPASMRRSWIHTAPEQKVLELYRKLHGPASRLPAPWWLRALDRGELASRDEGFALEDDVHRLLAGRGGWFFVPWAGVGETGYWEYGPSERGTRHAPTTVALTDRHPGWIQVVAAYTDGPSQPLPLSGPDGLLAALPVVESW</sequence>
<proteinExistence type="predicted"/>
<evidence type="ECO:0000313" key="1">
    <source>
        <dbReference type="EMBL" id="MBB5072688.1"/>
    </source>
</evidence>
<gene>
    <name evidence="1" type="ORF">BJ969_005776</name>
</gene>
<dbReference type="AlphaFoldDB" id="A0A840NQP5"/>
<comment type="caution">
    <text evidence="1">The sequence shown here is derived from an EMBL/GenBank/DDBJ whole genome shotgun (WGS) entry which is preliminary data.</text>
</comment>
<name>A0A840NQP5_9PSEU</name>
<accession>A0A840NQP5</accession>
<evidence type="ECO:0000313" key="2">
    <source>
        <dbReference type="Proteomes" id="UP000580474"/>
    </source>
</evidence>
<organism evidence="1 2">
    <name type="scientific">Saccharopolyspora gloriosae</name>
    <dbReference type="NCBI Taxonomy" id="455344"/>
    <lineage>
        <taxon>Bacteria</taxon>
        <taxon>Bacillati</taxon>
        <taxon>Actinomycetota</taxon>
        <taxon>Actinomycetes</taxon>
        <taxon>Pseudonocardiales</taxon>
        <taxon>Pseudonocardiaceae</taxon>
        <taxon>Saccharopolyspora</taxon>
    </lineage>
</organism>
<reference evidence="1 2" key="1">
    <citation type="submission" date="2020-08" db="EMBL/GenBank/DDBJ databases">
        <title>Sequencing the genomes of 1000 actinobacteria strains.</title>
        <authorList>
            <person name="Klenk H.-P."/>
        </authorList>
    </citation>
    <scope>NUCLEOTIDE SEQUENCE [LARGE SCALE GENOMIC DNA]</scope>
    <source>
        <strain evidence="1 2">DSM 45582</strain>
    </source>
</reference>
<dbReference type="RefSeq" id="WP_246457122.1">
    <property type="nucleotide sequence ID" value="NZ_JACHIV010000001.1"/>
</dbReference>